<reference evidence="2" key="1">
    <citation type="submission" date="2021-03" db="EMBL/GenBank/DDBJ databases">
        <title>Draft genome sequence of rust myrtle Austropuccinia psidii MF-1, a brazilian biotype.</title>
        <authorList>
            <person name="Quecine M.C."/>
            <person name="Pachon D.M.R."/>
            <person name="Bonatelli M.L."/>
            <person name="Correr F.H."/>
            <person name="Franceschini L.M."/>
            <person name="Leite T.F."/>
            <person name="Margarido G.R.A."/>
            <person name="Almeida C.A."/>
            <person name="Ferrarezi J.A."/>
            <person name="Labate C.A."/>
        </authorList>
    </citation>
    <scope>NUCLEOTIDE SEQUENCE</scope>
    <source>
        <strain evidence="2">MF-1</strain>
    </source>
</reference>
<name>A0A9Q3IHH1_9BASI</name>
<comment type="caution">
    <text evidence="2">The sequence shown here is derived from an EMBL/GenBank/DDBJ whole genome shotgun (WGS) entry which is preliminary data.</text>
</comment>
<sequence length="190" mass="20688">MAKTTLGPKLAKNLKLTINQSMASGNHRRPPDQLKARIPSSSGEDFPFLNSLRTQGPGVVHIWYNIPLCTIFPQQSSGDTFRTQLFWKFPGGYQKTLQGPQPPGPADVGLSFSHQDHSKGNSQSLSIFSIIVKASSIQHSWTSQLVHTGSNQASCMALAQSGQFIFHCGNPVTQINSQDGQNFIGPIQTI</sequence>
<dbReference type="Proteomes" id="UP000765509">
    <property type="component" value="Unassembled WGS sequence"/>
</dbReference>
<gene>
    <name evidence="2" type="ORF">O181_082981</name>
</gene>
<dbReference type="EMBL" id="AVOT02048026">
    <property type="protein sequence ID" value="MBW0543266.1"/>
    <property type="molecule type" value="Genomic_DNA"/>
</dbReference>
<evidence type="ECO:0000256" key="1">
    <source>
        <dbReference type="SAM" id="MobiDB-lite"/>
    </source>
</evidence>
<feature type="region of interest" description="Disordered" evidence="1">
    <location>
        <begin position="21"/>
        <end position="40"/>
    </location>
</feature>
<evidence type="ECO:0000313" key="3">
    <source>
        <dbReference type="Proteomes" id="UP000765509"/>
    </source>
</evidence>
<dbReference type="AlphaFoldDB" id="A0A9Q3IHH1"/>
<accession>A0A9Q3IHH1</accession>
<protein>
    <submittedName>
        <fullName evidence="2">Uncharacterized protein</fullName>
    </submittedName>
</protein>
<organism evidence="2 3">
    <name type="scientific">Austropuccinia psidii MF-1</name>
    <dbReference type="NCBI Taxonomy" id="1389203"/>
    <lineage>
        <taxon>Eukaryota</taxon>
        <taxon>Fungi</taxon>
        <taxon>Dikarya</taxon>
        <taxon>Basidiomycota</taxon>
        <taxon>Pucciniomycotina</taxon>
        <taxon>Pucciniomycetes</taxon>
        <taxon>Pucciniales</taxon>
        <taxon>Sphaerophragmiaceae</taxon>
        <taxon>Austropuccinia</taxon>
    </lineage>
</organism>
<keyword evidence="3" id="KW-1185">Reference proteome</keyword>
<evidence type="ECO:0000313" key="2">
    <source>
        <dbReference type="EMBL" id="MBW0543266.1"/>
    </source>
</evidence>
<proteinExistence type="predicted"/>